<dbReference type="Proteomes" id="UP000256964">
    <property type="component" value="Unassembled WGS sequence"/>
</dbReference>
<proteinExistence type="predicted"/>
<feature type="region of interest" description="Disordered" evidence="2">
    <location>
        <begin position="627"/>
        <end position="854"/>
    </location>
</feature>
<dbReference type="AlphaFoldDB" id="A0A371DMI9"/>
<evidence type="ECO:0000256" key="2">
    <source>
        <dbReference type="SAM" id="MobiDB-lite"/>
    </source>
</evidence>
<feature type="compositionally biased region" description="Basic and acidic residues" evidence="2">
    <location>
        <begin position="24"/>
        <end position="37"/>
    </location>
</feature>
<feature type="compositionally biased region" description="Pro residues" evidence="2">
    <location>
        <begin position="652"/>
        <end position="663"/>
    </location>
</feature>
<dbReference type="EMBL" id="KZ857386">
    <property type="protein sequence ID" value="RDX53759.1"/>
    <property type="molecule type" value="Genomic_DNA"/>
</dbReference>
<feature type="compositionally biased region" description="Polar residues" evidence="2">
    <location>
        <begin position="783"/>
        <end position="792"/>
    </location>
</feature>
<feature type="compositionally biased region" description="Low complexity" evidence="2">
    <location>
        <begin position="891"/>
        <end position="904"/>
    </location>
</feature>
<keyword evidence="1" id="KW-0175">Coiled coil</keyword>
<feature type="compositionally biased region" description="Low complexity" evidence="2">
    <location>
        <begin position="713"/>
        <end position="725"/>
    </location>
</feature>
<organism evidence="3 4">
    <name type="scientific">Lentinus brumalis</name>
    <dbReference type="NCBI Taxonomy" id="2498619"/>
    <lineage>
        <taxon>Eukaryota</taxon>
        <taxon>Fungi</taxon>
        <taxon>Dikarya</taxon>
        <taxon>Basidiomycota</taxon>
        <taxon>Agaricomycotina</taxon>
        <taxon>Agaricomycetes</taxon>
        <taxon>Polyporales</taxon>
        <taxon>Polyporaceae</taxon>
        <taxon>Lentinus</taxon>
    </lineage>
</organism>
<evidence type="ECO:0000256" key="1">
    <source>
        <dbReference type="SAM" id="Coils"/>
    </source>
</evidence>
<gene>
    <name evidence="3" type="ORF">OH76DRAFT_1147466</name>
</gene>
<feature type="region of interest" description="Disordered" evidence="2">
    <location>
        <begin position="1"/>
        <end position="46"/>
    </location>
</feature>
<reference evidence="3 4" key="1">
    <citation type="journal article" date="2018" name="Biotechnol. Biofuels">
        <title>Integrative visual omics of the white-rot fungus Polyporus brumalis exposes the biotechnological potential of its oxidative enzymes for delignifying raw plant biomass.</title>
        <authorList>
            <person name="Miyauchi S."/>
            <person name="Rancon A."/>
            <person name="Drula E."/>
            <person name="Hage H."/>
            <person name="Chaduli D."/>
            <person name="Favel A."/>
            <person name="Grisel S."/>
            <person name="Henrissat B."/>
            <person name="Herpoel-Gimbert I."/>
            <person name="Ruiz-Duenas F.J."/>
            <person name="Chevret D."/>
            <person name="Hainaut M."/>
            <person name="Lin J."/>
            <person name="Wang M."/>
            <person name="Pangilinan J."/>
            <person name="Lipzen A."/>
            <person name="Lesage-Meessen L."/>
            <person name="Navarro D."/>
            <person name="Riley R."/>
            <person name="Grigoriev I.V."/>
            <person name="Zhou S."/>
            <person name="Raouche S."/>
            <person name="Rosso M.N."/>
        </authorList>
    </citation>
    <scope>NUCLEOTIDE SEQUENCE [LARGE SCALE GENOMIC DNA]</scope>
    <source>
        <strain evidence="3 4">BRFM 1820</strain>
    </source>
</reference>
<feature type="compositionally biased region" description="Polar residues" evidence="2">
    <location>
        <begin position="480"/>
        <end position="490"/>
    </location>
</feature>
<sequence>MADPLQLRFSNSSDDSPFQEDQSDSEHDSIPLEDHNEAIGTLDPRNSQLSLVSGAGLSLDDRRHHHHRGLAHRDFFKYLVEEGNEVKKLRKVLRAALERLDGETRRAQEAERRALELAQRFKIVNEARVTTQQELDRVHAELRMYKVQLDNAQREIHRGSDLLKDIEAQRDTAEASAARARSIARRLKEQQLMMQAREEGRKEGYQEGLRRGYQQAGGSGIEDFGVPPAGVAPLGGLVGETSGASRLGDFGRTDPLDDMSMFNLSTPLPSTMPLASSFGAALGAGAPAGVEQYDGLGAGAQGSRFRENIGSPSTLQSAPLDSGSQAGNGWRGDQEDEIRYLRPTLVHNAPASPQHSDYSVPPDGYIPSVGAGGGISLPPPHELHPQPSMSTIPPSSASFTNEPRSATVPAVTSRDYAISQFDLVSSPKTATRGLRERSSGLSAIPEVASSLEFSPGTAERARSAIFPDPLTFPMPEDVDTQGSGMTSMPRTRSRDLNQRIADELRYDDPDQLEQWRRSTASQSIPSSSRERLHSPHRPAHITTPSPLGRPSSPAMPSPGRPPSSHRRSRSMQSPPSEDRSYLGAGSSAGTHRRTTSSTPISIHIEPPVRGPCSRAGTYLHALIAHSQSGPGSHLSPASLHDEMLSPDTSRHPLPPSRPDPYYPERPQSRGYSAEPGYGTHPAPQSPSYFPPFPTRHTPEPAQRYPNYPVTAPSSSTGHGRSSSRGAPVEFVGAGGDFPGRPRTPSSRPSSAVPGDRPPSARPITPAQSYIDPQRVPSVLRSPSRASSRQSVQPDLARPSSRTSADRHRSLSLHAGSTPAMVPRPLSGGSDIRRVPSASSMNSETSRKSGFQRYDPTDYVDPAFLASAEDLTSVQSPNTMANTRANAAWIGPGPSKLRSSSPSMSYASLRS</sequence>
<feature type="region of interest" description="Disordered" evidence="2">
    <location>
        <begin position="465"/>
        <end position="608"/>
    </location>
</feature>
<feature type="compositionally biased region" description="Polar residues" evidence="2">
    <location>
        <begin position="517"/>
        <end position="527"/>
    </location>
</feature>
<protein>
    <submittedName>
        <fullName evidence="3">Uncharacterized protein</fullName>
    </submittedName>
</protein>
<evidence type="ECO:0000313" key="4">
    <source>
        <dbReference type="Proteomes" id="UP000256964"/>
    </source>
</evidence>
<evidence type="ECO:0000313" key="3">
    <source>
        <dbReference type="EMBL" id="RDX53759.1"/>
    </source>
</evidence>
<dbReference type="STRING" id="139420.A0A371DMI9"/>
<name>A0A371DMI9_9APHY</name>
<dbReference type="OrthoDB" id="3069722at2759"/>
<feature type="coiled-coil region" evidence="1">
    <location>
        <begin position="79"/>
        <end position="190"/>
    </location>
</feature>
<feature type="region of interest" description="Disordered" evidence="2">
    <location>
        <begin position="884"/>
        <end position="910"/>
    </location>
</feature>
<feature type="compositionally biased region" description="Basic and acidic residues" evidence="2">
    <location>
        <begin position="492"/>
        <end position="516"/>
    </location>
</feature>
<feature type="compositionally biased region" description="Low complexity" evidence="2">
    <location>
        <begin position="738"/>
        <end position="750"/>
    </location>
</feature>
<feature type="region of interest" description="Disordered" evidence="2">
    <location>
        <begin position="299"/>
        <end position="332"/>
    </location>
</feature>
<feature type="compositionally biased region" description="Polar residues" evidence="2">
    <location>
        <begin position="310"/>
        <end position="327"/>
    </location>
</feature>
<keyword evidence="4" id="KW-1185">Reference proteome</keyword>
<accession>A0A371DMI9</accession>